<dbReference type="AlphaFoldDB" id="A0A5B2WW24"/>
<dbReference type="OrthoDB" id="3480012at2"/>
<keyword evidence="1" id="KW-1133">Transmembrane helix</keyword>
<feature type="transmembrane region" description="Helical" evidence="1">
    <location>
        <begin position="203"/>
        <end position="224"/>
    </location>
</feature>
<reference evidence="2 3" key="1">
    <citation type="submission" date="2019-09" db="EMBL/GenBank/DDBJ databases">
        <title>Goodfellowia gen. nov., a new genus of the Pseudonocardineae related to Actinoalloteichus, containing Goodfellowia coeruleoviolacea gen. nov., comb. nov. gen. nov., comb. nov.</title>
        <authorList>
            <person name="Labeda D."/>
        </authorList>
    </citation>
    <scope>NUCLEOTIDE SEQUENCE [LARGE SCALE GENOMIC DNA]</scope>
    <source>
        <strain evidence="2 3">AN110305</strain>
    </source>
</reference>
<name>A0A5B2WW24_9PSEU</name>
<feature type="transmembrane region" description="Helical" evidence="1">
    <location>
        <begin position="64"/>
        <end position="82"/>
    </location>
</feature>
<feature type="transmembrane region" description="Helical" evidence="1">
    <location>
        <begin position="168"/>
        <end position="191"/>
    </location>
</feature>
<keyword evidence="1" id="KW-0472">Membrane</keyword>
<sequence>MTIAGRLVRLYPASFRDRWGHAVATESAATGWRSWPNLAASIVDLWLHPAIWPAESRAQRRGRAAVLAAAVAAAVWYLAHLAQELDTPLHAGAARSAALSGCGGLTLVGLLLVAPRPRLTITAARTALHRLAGKLAVPVVLGAAVVAAAHRDPGLIAAPLRLVLLGCWWLALALAAIQGCRAVAGLGADVLAPPRAGRLRLGIWALAAAAVIAGSVILGFAVSGAELDPLAAAVGAGLLLLTWAFVGTLRDLRDVAATD</sequence>
<evidence type="ECO:0000313" key="2">
    <source>
        <dbReference type="EMBL" id="KAA2255931.1"/>
    </source>
</evidence>
<dbReference type="RefSeq" id="WP_149852717.1">
    <property type="nucleotide sequence ID" value="NZ_VUOB01000054.1"/>
</dbReference>
<feature type="transmembrane region" description="Helical" evidence="1">
    <location>
        <begin position="230"/>
        <end position="249"/>
    </location>
</feature>
<protein>
    <submittedName>
        <fullName evidence="2">Uncharacterized protein</fullName>
    </submittedName>
</protein>
<evidence type="ECO:0000256" key="1">
    <source>
        <dbReference type="SAM" id="Phobius"/>
    </source>
</evidence>
<keyword evidence="1" id="KW-0812">Transmembrane</keyword>
<dbReference type="Proteomes" id="UP000323454">
    <property type="component" value="Unassembled WGS sequence"/>
</dbReference>
<keyword evidence="3" id="KW-1185">Reference proteome</keyword>
<organism evidence="2 3">
    <name type="scientific">Solihabitans fulvus</name>
    <dbReference type="NCBI Taxonomy" id="1892852"/>
    <lineage>
        <taxon>Bacteria</taxon>
        <taxon>Bacillati</taxon>
        <taxon>Actinomycetota</taxon>
        <taxon>Actinomycetes</taxon>
        <taxon>Pseudonocardiales</taxon>
        <taxon>Pseudonocardiaceae</taxon>
        <taxon>Solihabitans</taxon>
    </lineage>
</organism>
<proteinExistence type="predicted"/>
<comment type="caution">
    <text evidence="2">The sequence shown here is derived from an EMBL/GenBank/DDBJ whole genome shotgun (WGS) entry which is preliminary data.</text>
</comment>
<gene>
    <name evidence="2" type="ORF">F0L68_27465</name>
</gene>
<evidence type="ECO:0000313" key="3">
    <source>
        <dbReference type="Proteomes" id="UP000323454"/>
    </source>
</evidence>
<feature type="transmembrane region" description="Helical" evidence="1">
    <location>
        <begin position="127"/>
        <end position="148"/>
    </location>
</feature>
<reference evidence="2 3" key="2">
    <citation type="submission" date="2019-09" db="EMBL/GenBank/DDBJ databases">
        <authorList>
            <person name="Jin C."/>
        </authorList>
    </citation>
    <scope>NUCLEOTIDE SEQUENCE [LARGE SCALE GENOMIC DNA]</scope>
    <source>
        <strain evidence="2 3">AN110305</strain>
    </source>
</reference>
<accession>A0A5B2WW24</accession>
<feature type="transmembrane region" description="Helical" evidence="1">
    <location>
        <begin position="94"/>
        <end position="115"/>
    </location>
</feature>
<dbReference type="EMBL" id="VUOB01000054">
    <property type="protein sequence ID" value="KAA2255931.1"/>
    <property type="molecule type" value="Genomic_DNA"/>
</dbReference>